<comment type="caution">
    <text evidence="2">The sequence shown here is derived from an EMBL/GenBank/DDBJ whole genome shotgun (WGS) entry which is preliminary data.</text>
</comment>
<organism evidence="2 3">
    <name type="scientific">Psychrobacter aestuarii</name>
    <dbReference type="NCBI Taxonomy" id="556327"/>
    <lineage>
        <taxon>Bacteria</taxon>
        <taxon>Pseudomonadati</taxon>
        <taxon>Pseudomonadota</taxon>
        <taxon>Gammaproteobacteria</taxon>
        <taxon>Moraxellales</taxon>
        <taxon>Moraxellaceae</taxon>
        <taxon>Psychrobacter</taxon>
    </lineage>
</organism>
<evidence type="ECO:0000313" key="3">
    <source>
        <dbReference type="Proteomes" id="UP001501787"/>
    </source>
</evidence>
<protein>
    <recommendedName>
        <fullName evidence="4">Phage protein Gp138 N-terminal domain-containing protein</fullName>
    </recommendedName>
</protein>
<name>A0ABN0VXB9_9GAMM</name>
<accession>A0ABN0VXB9</accession>
<gene>
    <name evidence="2" type="ORF">GCM10009129_16100</name>
</gene>
<feature type="compositionally biased region" description="Low complexity" evidence="1">
    <location>
        <begin position="202"/>
        <end position="213"/>
    </location>
</feature>
<feature type="region of interest" description="Disordered" evidence="1">
    <location>
        <begin position="191"/>
        <end position="213"/>
    </location>
</feature>
<proteinExistence type="predicted"/>
<dbReference type="RefSeq" id="WP_201505398.1">
    <property type="nucleotide sequence ID" value="NZ_BAAAFR010000005.1"/>
</dbReference>
<evidence type="ECO:0008006" key="4">
    <source>
        <dbReference type="Google" id="ProtNLM"/>
    </source>
</evidence>
<dbReference type="Proteomes" id="UP001501787">
    <property type="component" value="Unassembled WGS sequence"/>
</dbReference>
<dbReference type="EMBL" id="BAAAFR010000005">
    <property type="protein sequence ID" value="GAA0319250.1"/>
    <property type="molecule type" value="Genomic_DNA"/>
</dbReference>
<evidence type="ECO:0000256" key="1">
    <source>
        <dbReference type="SAM" id="MobiDB-lite"/>
    </source>
</evidence>
<reference evidence="2 3" key="1">
    <citation type="journal article" date="2019" name="Int. J. Syst. Evol. Microbiol.">
        <title>The Global Catalogue of Microorganisms (GCM) 10K type strain sequencing project: providing services to taxonomists for standard genome sequencing and annotation.</title>
        <authorList>
            <consortium name="The Broad Institute Genomics Platform"/>
            <consortium name="The Broad Institute Genome Sequencing Center for Infectious Disease"/>
            <person name="Wu L."/>
            <person name="Ma J."/>
        </authorList>
    </citation>
    <scope>NUCLEOTIDE SEQUENCE [LARGE SCALE GENOMIC DNA]</scope>
    <source>
        <strain evidence="2 3">JCM 16343</strain>
    </source>
</reference>
<evidence type="ECO:0000313" key="2">
    <source>
        <dbReference type="EMBL" id="GAA0319250.1"/>
    </source>
</evidence>
<sequence>MTYNSPFFHPARLISYDQDARTAQVAIDGLTDGLSDGITAMLAYPIGDDDLDTERELISGADVWVFFEQGKIDMPVVAFYRRHGQGRAVIDVRRIRQKNIELLARANMTLSAEDFMHIKAKTINIDADTLNITAETNVKGDINQVGNYFITGDHTVNGSQTVNGNSTSYGNQMTYGQITVSVDVIAGGISQVGHTHGGTEPGSGSTSTPNKYR</sequence>
<keyword evidence="3" id="KW-1185">Reference proteome</keyword>